<protein>
    <recommendedName>
        <fullName evidence="4">Nuclear transport factor 2 family protein</fullName>
    </recommendedName>
</protein>
<gene>
    <name evidence="2" type="ORF">DFP97_1427</name>
</gene>
<feature type="signal peptide" evidence="1">
    <location>
        <begin position="1"/>
        <end position="22"/>
    </location>
</feature>
<comment type="caution">
    <text evidence="2">The sequence shown here is derived from an EMBL/GenBank/DDBJ whole genome shotgun (WGS) entry which is preliminary data.</text>
</comment>
<evidence type="ECO:0000256" key="1">
    <source>
        <dbReference type="SAM" id="SignalP"/>
    </source>
</evidence>
<reference evidence="2 3" key="1">
    <citation type="submission" date="2018-07" db="EMBL/GenBank/DDBJ databases">
        <title>Genomic Encyclopedia of Type Strains, Phase III (KMG-III): the genomes of soil and plant-associated and newly described type strains.</title>
        <authorList>
            <person name="Whitman W."/>
        </authorList>
    </citation>
    <scope>NUCLEOTIDE SEQUENCE [LARGE SCALE GENOMIC DNA]</scope>
    <source>
        <strain evidence="2 3">CECT 7506</strain>
    </source>
</reference>
<feature type="chain" id="PRO_5038623120" description="Nuclear transport factor 2 family protein" evidence="1">
    <location>
        <begin position="23"/>
        <end position="154"/>
    </location>
</feature>
<name>A0A368VIR4_9BACL</name>
<keyword evidence="3" id="KW-1185">Reference proteome</keyword>
<evidence type="ECO:0008006" key="4">
    <source>
        <dbReference type="Google" id="ProtNLM"/>
    </source>
</evidence>
<proteinExistence type="predicted"/>
<dbReference type="RefSeq" id="WP_114384279.1">
    <property type="nucleotide sequence ID" value="NZ_QPJD01000042.1"/>
</dbReference>
<evidence type="ECO:0000313" key="2">
    <source>
        <dbReference type="EMBL" id="RCW40095.1"/>
    </source>
</evidence>
<accession>A0A368VIR4</accession>
<dbReference type="EMBL" id="QPJD01000042">
    <property type="protein sequence ID" value="RCW40095.1"/>
    <property type="molecule type" value="Genomic_DNA"/>
</dbReference>
<organism evidence="2 3">
    <name type="scientific">Paenibacillus prosopidis</name>
    <dbReference type="NCBI Taxonomy" id="630520"/>
    <lineage>
        <taxon>Bacteria</taxon>
        <taxon>Bacillati</taxon>
        <taxon>Bacillota</taxon>
        <taxon>Bacilli</taxon>
        <taxon>Bacillales</taxon>
        <taxon>Paenibacillaceae</taxon>
        <taxon>Paenibacillus</taxon>
    </lineage>
</organism>
<evidence type="ECO:0000313" key="3">
    <source>
        <dbReference type="Proteomes" id="UP000252415"/>
    </source>
</evidence>
<sequence>MWWRCMIFLILLSCFTSNVVMGAKNPGSVEGDKVDFNSSESKLSNAEVKDLVQVTLDYCRYANNRNFLKLNETIYPPLKTVQPGNGALYLWFHAENTTIKLKSLTFEDSFVNDFGVAKYKEVMASAEFETETKDLGYSIAYFKMKNGWKIVSFD</sequence>
<dbReference type="AlphaFoldDB" id="A0A368VIR4"/>
<dbReference type="Proteomes" id="UP000252415">
    <property type="component" value="Unassembled WGS sequence"/>
</dbReference>
<keyword evidence="1" id="KW-0732">Signal</keyword>